<dbReference type="HOGENOM" id="CLU_1541859_0_0_1"/>
<dbReference type="PANTHER" id="PTHR13950:SF9">
    <property type="entry name" value="RABCONNECTIN-3A"/>
    <property type="match status" value="1"/>
</dbReference>
<sequence length="174" mass="19166">MANEASQRLSSVQSMPLMSKASSANLQLLSDKNKRKSAASNINQAQQVDSTNQPEEYMNDYGLFQASRIACPVLPQYHPKQLMELLNSGKIRWVKAILAHLVRCMSNPYTQSNPTGNDDDSTKQKAWSRSRTLSISAAPGATSPGEQRGSTSQIPEELMLDYDEITSIPPLPLL</sequence>
<feature type="region of interest" description="Disordered" evidence="1">
    <location>
        <begin position="108"/>
        <end position="156"/>
    </location>
</feature>
<dbReference type="EnsemblMetazoa" id="MESCA000309-RA">
    <property type="protein sequence ID" value="MESCA000309-PA"/>
    <property type="gene ID" value="MESCA000309"/>
</dbReference>
<dbReference type="Proteomes" id="UP000015102">
    <property type="component" value="Unassembled WGS sequence"/>
</dbReference>
<evidence type="ECO:0000256" key="1">
    <source>
        <dbReference type="SAM" id="MobiDB-lite"/>
    </source>
</evidence>
<reference evidence="2" key="2">
    <citation type="submission" date="2015-06" db="UniProtKB">
        <authorList>
            <consortium name="EnsemblMetazoa"/>
        </authorList>
    </citation>
    <scope>IDENTIFICATION</scope>
</reference>
<name>T1GAQ0_MEGSC</name>
<dbReference type="EMBL" id="CAQQ02120747">
    <property type="status" value="NOT_ANNOTATED_CDS"/>
    <property type="molecule type" value="Genomic_DNA"/>
</dbReference>
<dbReference type="InterPro" id="IPR052208">
    <property type="entry name" value="DmX-like/RAVE_component"/>
</dbReference>
<feature type="compositionally biased region" description="Polar residues" evidence="1">
    <location>
        <begin position="144"/>
        <end position="154"/>
    </location>
</feature>
<reference evidence="3" key="1">
    <citation type="submission" date="2013-02" db="EMBL/GenBank/DDBJ databases">
        <authorList>
            <person name="Hughes D."/>
        </authorList>
    </citation>
    <scope>NUCLEOTIDE SEQUENCE</scope>
    <source>
        <strain>Durham</strain>
        <strain evidence="3">NC isolate 2 -- Noor lab</strain>
    </source>
</reference>
<protein>
    <submittedName>
        <fullName evidence="2">Uncharacterized protein</fullName>
    </submittedName>
</protein>
<proteinExistence type="predicted"/>
<dbReference type="AlphaFoldDB" id="T1GAQ0"/>
<organism evidence="2 3">
    <name type="scientific">Megaselia scalaris</name>
    <name type="common">Humpbacked fly</name>
    <name type="synonym">Phora scalaris</name>
    <dbReference type="NCBI Taxonomy" id="36166"/>
    <lineage>
        <taxon>Eukaryota</taxon>
        <taxon>Metazoa</taxon>
        <taxon>Ecdysozoa</taxon>
        <taxon>Arthropoda</taxon>
        <taxon>Hexapoda</taxon>
        <taxon>Insecta</taxon>
        <taxon>Pterygota</taxon>
        <taxon>Neoptera</taxon>
        <taxon>Endopterygota</taxon>
        <taxon>Diptera</taxon>
        <taxon>Brachycera</taxon>
        <taxon>Muscomorpha</taxon>
        <taxon>Platypezoidea</taxon>
        <taxon>Phoridae</taxon>
        <taxon>Megaseliini</taxon>
        <taxon>Megaselia</taxon>
    </lineage>
</organism>
<dbReference type="PANTHER" id="PTHR13950">
    <property type="entry name" value="RABCONNECTIN-RELATED"/>
    <property type="match status" value="1"/>
</dbReference>
<dbReference type="GO" id="GO:0043291">
    <property type="term" value="C:RAVE complex"/>
    <property type="evidence" value="ECO:0007669"/>
    <property type="project" value="TreeGrafter"/>
</dbReference>
<keyword evidence="3" id="KW-1185">Reference proteome</keyword>
<feature type="compositionally biased region" description="Polar residues" evidence="1">
    <location>
        <begin position="38"/>
        <end position="54"/>
    </location>
</feature>
<accession>T1GAQ0</accession>
<dbReference type="GO" id="GO:0007035">
    <property type="term" value="P:vacuolar acidification"/>
    <property type="evidence" value="ECO:0007669"/>
    <property type="project" value="TreeGrafter"/>
</dbReference>
<evidence type="ECO:0000313" key="2">
    <source>
        <dbReference type="EnsemblMetazoa" id="MESCA000309-PA"/>
    </source>
</evidence>
<evidence type="ECO:0000313" key="3">
    <source>
        <dbReference type="Proteomes" id="UP000015102"/>
    </source>
</evidence>
<feature type="compositionally biased region" description="Polar residues" evidence="1">
    <location>
        <begin position="124"/>
        <end position="135"/>
    </location>
</feature>
<dbReference type="STRING" id="36166.T1GAQ0"/>
<feature type="region of interest" description="Disordered" evidence="1">
    <location>
        <begin position="31"/>
        <end position="54"/>
    </location>
</feature>